<organism evidence="1 2">
    <name type="scientific">Paenibacillus baekrokdamisoli</name>
    <dbReference type="NCBI Taxonomy" id="1712516"/>
    <lineage>
        <taxon>Bacteria</taxon>
        <taxon>Bacillati</taxon>
        <taxon>Bacillota</taxon>
        <taxon>Bacilli</taxon>
        <taxon>Bacillales</taxon>
        <taxon>Paenibacillaceae</taxon>
        <taxon>Paenibacillus</taxon>
    </lineage>
</organism>
<evidence type="ECO:0000313" key="2">
    <source>
        <dbReference type="Proteomes" id="UP000275368"/>
    </source>
</evidence>
<protein>
    <submittedName>
        <fullName evidence="1">Uncharacterized protein</fullName>
    </submittedName>
</protein>
<gene>
    <name evidence="1" type="ORF">Back11_14690</name>
</gene>
<dbReference type="Proteomes" id="UP000275368">
    <property type="component" value="Chromosome"/>
</dbReference>
<keyword evidence="2" id="KW-1185">Reference proteome</keyword>
<accession>A0A3G9JA20</accession>
<sequence>MINQITEIVSAITDAGININWIKWDGIELGITTDNQEKTIEILKVLAANYYPTGILASGG</sequence>
<dbReference type="EMBL" id="AP019308">
    <property type="protein sequence ID" value="BBH20124.1"/>
    <property type="molecule type" value="Genomic_DNA"/>
</dbReference>
<reference evidence="1 2" key="1">
    <citation type="submission" date="2018-11" db="EMBL/GenBank/DDBJ databases">
        <title>Complete genome sequence of Paenibacillus baekrokdamisoli strain KCTC 33723.</title>
        <authorList>
            <person name="Kang S.W."/>
            <person name="Lee K.C."/>
            <person name="Kim K.K."/>
            <person name="Kim J.S."/>
            <person name="Kim D.S."/>
            <person name="Ko S.H."/>
            <person name="Yang S.H."/>
            <person name="Lee J.S."/>
        </authorList>
    </citation>
    <scope>NUCLEOTIDE SEQUENCE [LARGE SCALE GENOMIC DNA]</scope>
    <source>
        <strain evidence="1 2">KCTC 33723</strain>
    </source>
</reference>
<evidence type="ECO:0000313" key="1">
    <source>
        <dbReference type="EMBL" id="BBH20124.1"/>
    </source>
</evidence>
<dbReference type="RefSeq" id="WP_125654945.1">
    <property type="nucleotide sequence ID" value="NZ_AP019308.1"/>
</dbReference>
<proteinExistence type="predicted"/>
<dbReference type="AlphaFoldDB" id="A0A3G9JA20"/>
<dbReference type="OrthoDB" id="9961494at2"/>
<dbReference type="KEGG" id="pbk:Back11_14690"/>
<name>A0A3G9JA20_9BACL</name>